<feature type="region of interest" description="Disordered" evidence="1">
    <location>
        <begin position="376"/>
        <end position="395"/>
    </location>
</feature>
<dbReference type="InterPro" id="IPR027267">
    <property type="entry name" value="AH/BAR_dom_sf"/>
</dbReference>
<dbReference type="EMBL" id="AHZP02000551">
    <property type="protein sequence ID" value="KYK70370.1"/>
    <property type="molecule type" value="Genomic_DNA"/>
</dbReference>
<organism evidence="2 3">
    <name type="scientific">Toxoplasma gondii TgCatPRC2</name>
    <dbReference type="NCBI Taxonomy" id="1130821"/>
    <lineage>
        <taxon>Eukaryota</taxon>
        <taxon>Sar</taxon>
        <taxon>Alveolata</taxon>
        <taxon>Apicomplexa</taxon>
        <taxon>Conoidasida</taxon>
        <taxon>Coccidia</taxon>
        <taxon>Eucoccidiorida</taxon>
        <taxon>Eimeriorina</taxon>
        <taxon>Sarcocystidae</taxon>
        <taxon>Toxoplasma</taxon>
    </lineage>
</organism>
<evidence type="ECO:0000313" key="2">
    <source>
        <dbReference type="EMBL" id="KYK70370.1"/>
    </source>
</evidence>
<dbReference type="Proteomes" id="UP000075225">
    <property type="component" value="Unassembled WGS sequence"/>
</dbReference>
<feature type="compositionally biased region" description="Basic and acidic residues" evidence="1">
    <location>
        <begin position="488"/>
        <end position="499"/>
    </location>
</feature>
<dbReference type="OrthoDB" id="10255128at2759"/>
<evidence type="ECO:0000256" key="1">
    <source>
        <dbReference type="SAM" id="MobiDB-lite"/>
    </source>
</evidence>
<feature type="region of interest" description="Disordered" evidence="1">
    <location>
        <begin position="1"/>
        <end position="75"/>
    </location>
</feature>
<feature type="compositionally biased region" description="Basic and acidic residues" evidence="1">
    <location>
        <begin position="903"/>
        <end position="959"/>
    </location>
</feature>
<comment type="caution">
    <text evidence="2">The sequence shown here is derived from an EMBL/GenBank/DDBJ whole genome shotgun (WGS) entry which is preliminary data.</text>
</comment>
<feature type="compositionally biased region" description="Basic and acidic residues" evidence="1">
    <location>
        <begin position="522"/>
        <end position="539"/>
    </location>
</feature>
<dbReference type="VEuPathDB" id="ToxoDB:TGPRC2_259720"/>
<feature type="region of interest" description="Disordered" evidence="1">
    <location>
        <begin position="821"/>
        <end position="959"/>
    </location>
</feature>
<gene>
    <name evidence="2" type="ORF">TGPRC2_259720</name>
</gene>
<accession>A0A151HM59</accession>
<feature type="compositionally biased region" description="Low complexity" evidence="1">
    <location>
        <begin position="26"/>
        <end position="44"/>
    </location>
</feature>
<reference evidence="3" key="1">
    <citation type="submission" date="2016-03" db="EMBL/GenBank/DDBJ databases">
        <authorList>
            <person name="Sibley D."/>
            <person name="Venepally P."/>
            <person name="Karamycheva S."/>
            <person name="Hadjithomas M."/>
            <person name="Khan A."/>
            <person name="Brunk B."/>
            <person name="Roos D."/>
            <person name="Caler E."/>
            <person name="Lorenzi H."/>
        </authorList>
    </citation>
    <scope>NUCLEOTIDE SEQUENCE [LARGE SCALE GENOMIC DNA]</scope>
    <source>
        <strain evidence="3">TgCatPRC2</strain>
    </source>
</reference>
<feature type="region of interest" description="Disordered" evidence="1">
    <location>
        <begin position="448"/>
        <end position="548"/>
    </location>
</feature>
<proteinExistence type="predicted"/>
<feature type="compositionally biased region" description="Low complexity" evidence="1">
    <location>
        <begin position="62"/>
        <end position="75"/>
    </location>
</feature>
<sequence>MEAEATWGVAGSGQFGSGAPPNDGDAFASARSSSSLSAPFCASAQGPETNSGGTDTRKESAQDTQTTQPAPANATAENAFSFKEDLTSDWCLAVSRVDSGRTLLERLRAALLLRANAAVEQASKMESLVQTFVATNLESKTVMSAVNALRLEAVHQADHCREFAEAIRRDVVEGTLTNTIHNHYLVLQQIKADGSEAQKELTLATVDHQKAMHRYLRCSKEAAAAAVKAQAAEGEAPNVRTELALSAIRRCVEAKAAEDEHRESVARLNAAAQANERKMAIILQSLQDMDEKRMLCFRDALRKAMVYQAAYLRNVQYDLEQTIKTVDAVDPMADLQEFLGKYRLPKKQTGADVKVQSWVELDNTFGDALQPSASVTPVPWAPGSTPAHGSSGSSAFPTSFAASPFSSSPLGVSSLGVSSAAAAASNVARSFLQKSPFTRVMQSAASLVAGRGPASESGVHTPQGPEAAAGESLAAEDQRPQGGGGFGERSRSFRGETRAPRRKNLVFRADYEKRGTGPSCQRGERRRGEEAEPAEKRNGAGDVESEGRPVTAFVVDPAQCPYSPEVRHQLDAALPRLKSDFASPAKRLAFLKAVERRRRACMVRGHKQVYLHHMLCLRILGEISEWLLDAADEQLDVWTGRMLLLLSMQIAASGLKSADPQMQTFSWVDFAQSCAEIDKKDRGDARNTLPATEAETVRWSLHRCIYHHRYWNRVTFWEEALTLTISEEFQRQKLMEKWRTMGDEVLQQEEKAFRERNPCCGCLTSFGSFMVLYGIAPEQVQSLLLVVCRACHLEDEFAARLVEGMQQFASPTVNANKASASSSSAASSSSSVSSSSCPPSSSSDPPSSSLPSGSNSSSRKVMGSLGSPGEAAREAGVSSPETEMRLRAPAERGGDSCSPRAGSFEEREQKREDERLSEAKEVNTPGEGREEKEERQIHDGQENDETLQKRKDSERIGSF</sequence>
<dbReference type="SUPFAM" id="SSF103657">
    <property type="entry name" value="BAR/IMD domain-like"/>
    <property type="match status" value="1"/>
</dbReference>
<feature type="compositionally biased region" description="Basic and acidic residues" evidence="1">
    <location>
        <begin position="882"/>
        <end position="894"/>
    </location>
</feature>
<protein>
    <submittedName>
        <fullName evidence="2">Uncharacterized protein</fullName>
    </submittedName>
</protein>
<dbReference type="Gene3D" id="1.20.1270.60">
    <property type="entry name" value="Arfaptin homology (AH) domain/BAR domain"/>
    <property type="match status" value="1"/>
</dbReference>
<name>A0A151HM59_TOXGO</name>
<feature type="compositionally biased region" description="Low complexity" evidence="1">
    <location>
        <begin position="821"/>
        <end position="858"/>
    </location>
</feature>
<evidence type="ECO:0000313" key="3">
    <source>
        <dbReference type="Proteomes" id="UP000075225"/>
    </source>
</evidence>
<dbReference type="AlphaFoldDB" id="A0A151HM59"/>